<dbReference type="eggNOG" id="COG3306">
    <property type="taxonomic scope" value="Bacteria"/>
</dbReference>
<name>S3BNI4_9BURK</name>
<comment type="caution">
    <text evidence="5">The sequence shown here is derived from an EMBL/GenBank/DDBJ whole genome shotgun (WGS) entry which is preliminary data.</text>
</comment>
<evidence type="ECO:0000256" key="3">
    <source>
        <dbReference type="ARBA" id="ARBA00022985"/>
    </source>
</evidence>
<evidence type="ECO:0000313" key="6">
    <source>
        <dbReference type="Proteomes" id="UP000014400"/>
    </source>
</evidence>
<proteinExistence type="predicted"/>
<dbReference type="AlphaFoldDB" id="S3BNI4"/>
<comment type="pathway">
    <text evidence="1">Bacterial outer membrane biogenesis; lipooligosaccharide biosynthesis.</text>
</comment>
<dbReference type="GO" id="GO:0009103">
    <property type="term" value="P:lipopolysaccharide biosynthetic process"/>
    <property type="evidence" value="ECO:0007669"/>
    <property type="project" value="UniProtKB-KW"/>
</dbReference>
<evidence type="ECO:0000256" key="1">
    <source>
        <dbReference type="ARBA" id="ARBA00005068"/>
    </source>
</evidence>
<accession>S3BNI4</accession>
<dbReference type="Pfam" id="PF01755">
    <property type="entry name" value="Glyco_transf_25"/>
    <property type="match status" value="1"/>
</dbReference>
<evidence type="ECO:0000256" key="2">
    <source>
        <dbReference type="ARBA" id="ARBA00005222"/>
    </source>
</evidence>
<keyword evidence="6" id="KW-1185">Reference proteome</keyword>
<dbReference type="InterPro" id="IPR002654">
    <property type="entry name" value="Glyco_trans_25"/>
</dbReference>
<feature type="domain" description="Glycosyl transferase family 25" evidence="4">
    <location>
        <begin position="3"/>
        <end position="185"/>
    </location>
</feature>
<evidence type="ECO:0000259" key="4">
    <source>
        <dbReference type="Pfam" id="PF01755"/>
    </source>
</evidence>
<dbReference type="HOGENOM" id="CLU_071269_1_0_4"/>
<dbReference type="UniPathway" id="UPA00501"/>
<dbReference type="Proteomes" id="UP000014400">
    <property type="component" value="Unassembled WGS sequence"/>
</dbReference>
<keyword evidence="3" id="KW-0448">Lipopolysaccharide biosynthesis</keyword>
<sequence length="260" mass="29995">MLRFVINLDRSPDRWLSINKQLTKLGINAERISAFDGNTLTHDEIKKKLTPKLYSKWEFPREISSGEIGCYLSHLECWKKLVSSDDDWALVMEDDIQISERALKFLSDSSWIPEGVDIIQPFVVQPIMRYKVSKKFICIFDNDKCALYHPLKPHPLGTLAYFISKNAAIDAIAHSFKIAMPVDEFLFGAMSSWAKRHPTWKMNPAIVCDSTFSSTISSVKRNINMKNSTLATLNPKRQSRKLLNSIRHIFFSKEITFKYK</sequence>
<dbReference type="EMBL" id="ATCF01000004">
    <property type="protein sequence ID" value="EPE01957.1"/>
    <property type="molecule type" value="Genomic_DNA"/>
</dbReference>
<gene>
    <name evidence="5" type="ORF">HMPREF1476_00190</name>
</gene>
<organism evidence="5 6">
    <name type="scientific">Sutterella wadsworthensis HGA0223</name>
    <dbReference type="NCBI Taxonomy" id="1203554"/>
    <lineage>
        <taxon>Bacteria</taxon>
        <taxon>Pseudomonadati</taxon>
        <taxon>Pseudomonadota</taxon>
        <taxon>Betaproteobacteria</taxon>
        <taxon>Burkholderiales</taxon>
        <taxon>Sutterellaceae</taxon>
        <taxon>Sutterella</taxon>
    </lineage>
</organism>
<dbReference type="CDD" id="cd06532">
    <property type="entry name" value="Glyco_transf_25"/>
    <property type="match status" value="1"/>
</dbReference>
<protein>
    <recommendedName>
        <fullName evidence="4">Glycosyl transferase family 25 domain-containing protein</fullName>
    </recommendedName>
</protein>
<dbReference type="UniPathway" id="UPA00820"/>
<comment type="pathway">
    <text evidence="2">Glycan metabolism; lacto-N-neotetraose biosynthesis.</text>
</comment>
<dbReference type="RefSeq" id="WP_016473633.1">
    <property type="nucleotide sequence ID" value="NZ_KE150480.1"/>
</dbReference>
<dbReference type="STRING" id="1203554.HMPREF1476_00190"/>
<evidence type="ECO:0000313" key="5">
    <source>
        <dbReference type="EMBL" id="EPE01957.1"/>
    </source>
</evidence>
<reference evidence="5 6" key="1">
    <citation type="submission" date="2013-04" db="EMBL/GenBank/DDBJ databases">
        <title>The Genome Sequence of Sutterella wadsworthensis HGA0223.</title>
        <authorList>
            <consortium name="The Broad Institute Genomics Platform"/>
            <person name="Earl A."/>
            <person name="Ward D."/>
            <person name="Feldgarden M."/>
            <person name="Gevers D."/>
            <person name="Schmidt T.M."/>
            <person name="Dover J."/>
            <person name="Dai D."/>
            <person name="Walker B."/>
            <person name="Young S."/>
            <person name="Zeng Q."/>
            <person name="Gargeya S."/>
            <person name="Fitzgerald M."/>
            <person name="Haas B."/>
            <person name="Abouelleil A."/>
            <person name="Allen A.W."/>
            <person name="Alvarado L."/>
            <person name="Arachchi H.M."/>
            <person name="Berlin A.M."/>
            <person name="Chapman S.B."/>
            <person name="Gainer-Dewar J."/>
            <person name="Goldberg J."/>
            <person name="Griggs A."/>
            <person name="Gujja S."/>
            <person name="Hansen M."/>
            <person name="Howarth C."/>
            <person name="Imamovic A."/>
            <person name="Ireland A."/>
            <person name="Larimer J."/>
            <person name="McCowan C."/>
            <person name="Murphy C."/>
            <person name="Pearson M."/>
            <person name="Poon T.W."/>
            <person name="Priest M."/>
            <person name="Roberts A."/>
            <person name="Saif S."/>
            <person name="Shea T."/>
            <person name="Sisk P."/>
            <person name="Sykes S."/>
            <person name="Wortman J."/>
            <person name="Nusbaum C."/>
            <person name="Birren B."/>
        </authorList>
    </citation>
    <scope>NUCLEOTIDE SEQUENCE [LARGE SCALE GENOMIC DNA]</scope>
    <source>
        <strain evidence="5 6">HGA0223</strain>
    </source>
</reference>